<reference evidence="14" key="1">
    <citation type="submission" date="2022-05" db="EMBL/GenBank/DDBJ databases">
        <title>Complete genome sequence of toluene-degrading Gulosibacter sediminis strain ACHW.36C.</title>
        <authorList>
            <person name="Wai A.C."/>
            <person name="Lai G.K."/>
            <person name="Griffin S.D."/>
            <person name="Leung F.C."/>
        </authorList>
    </citation>
    <scope>NUCLEOTIDE SEQUENCE [LARGE SCALE GENOMIC DNA]</scope>
    <source>
        <strain evidence="14">ACHW.36C</strain>
    </source>
</reference>
<evidence type="ECO:0000256" key="6">
    <source>
        <dbReference type="ARBA" id="ARBA00022692"/>
    </source>
</evidence>
<evidence type="ECO:0000256" key="13">
    <source>
        <dbReference type="SAM" id="Phobius"/>
    </source>
</evidence>
<evidence type="ECO:0000256" key="2">
    <source>
        <dbReference type="ARBA" id="ARBA00004651"/>
    </source>
</evidence>
<name>A0ABY4MTW7_9MICO</name>
<comment type="catalytic activity">
    <reaction evidence="12">
        <text>4 Fe(II)-[cytochrome c] + O2 + 8 H(+)(in) = 4 Fe(III)-[cytochrome c] + 2 H2O + 4 H(+)(out)</text>
        <dbReference type="Rhea" id="RHEA:11436"/>
        <dbReference type="Rhea" id="RHEA-COMP:10350"/>
        <dbReference type="Rhea" id="RHEA-COMP:14399"/>
        <dbReference type="ChEBI" id="CHEBI:15377"/>
        <dbReference type="ChEBI" id="CHEBI:15378"/>
        <dbReference type="ChEBI" id="CHEBI:15379"/>
        <dbReference type="ChEBI" id="CHEBI:29033"/>
        <dbReference type="ChEBI" id="CHEBI:29034"/>
        <dbReference type="EC" id="7.1.1.9"/>
    </reaction>
</comment>
<dbReference type="InterPro" id="IPR021050">
    <property type="entry name" value="Cyt_c_oxidase_su4_actinobac"/>
</dbReference>
<proteinExistence type="inferred from homology"/>
<feature type="transmembrane region" description="Helical" evidence="13">
    <location>
        <begin position="115"/>
        <end position="133"/>
    </location>
</feature>
<evidence type="ECO:0000256" key="7">
    <source>
        <dbReference type="ARBA" id="ARBA00022967"/>
    </source>
</evidence>
<accession>A0ABY4MTW7</accession>
<evidence type="ECO:0000256" key="10">
    <source>
        <dbReference type="ARBA" id="ARBA00031366"/>
    </source>
</evidence>
<dbReference type="EC" id="7.1.1.9" evidence="4"/>
<dbReference type="EMBL" id="CP097160">
    <property type="protein sequence ID" value="UQN13865.1"/>
    <property type="molecule type" value="Genomic_DNA"/>
</dbReference>
<evidence type="ECO:0000256" key="9">
    <source>
        <dbReference type="ARBA" id="ARBA00023136"/>
    </source>
</evidence>
<keyword evidence="7" id="KW-1278">Translocase</keyword>
<evidence type="ECO:0000256" key="4">
    <source>
        <dbReference type="ARBA" id="ARBA00012949"/>
    </source>
</evidence>
<evidence type="ECO:0000256" key="3">
    <source>
        <dbReference type="ARBA" id="ARBA00006870"/>
    </source>
</evidence>
<keyword evidence="9 13" id="KW-0472">Membrane</keyword>
<evidence type="ECO:0000256" key="11">
    <source>
        <dbReference type="ARBA" id="ARBA00031401"/>
    </source>
</evidence>
<evidence type="ECO:0000256" key="5">
    <source>
        <dbReference type="ARBA" id="ARBA00022475"/>
    </source>
</evidence>
<organism evidence="14">
    <name type="scientific">Gulosibacter sediminis</name>
    <dbReference type="NCBI Taxonomy" id="1729695"/>
    <lineage>
        <taxon>Bacteria</taxon>
        <taxon>Bacillati</taxon>
        <taxon>Actinomycetota</taxon>
        <taxon>Actinomycetes</taxon>
        <taxon>Micrococcales</taxon>
        <taxon>Microbacteriaceae</taxon>
        <taxon>Gulosibacter</taxon>
    </lineage>
</organism>
<keyword evidence="6 13" id="KW-0812">Transmembrane</keyword>
<feature type="transmembrane region" description="Helical" evidence="13">
    <location>
        <begin position="7"/>
        <end position="29"/>
    </location>
</feature>
<protein>
    <recommendedName>
        <fullName evidence="4">cytochrome-c oxidase</fullName>
        <ecNumber evidence="4">7.1.1.9</ecNumber>
    </recommendedName>
    <alternativeName>
        <fullName evidence="11">Cytochrome aa3 subunit 4</fullName>
    </alternativeName>
    <alternativeName>
        <fullName evidence="10">Cytochrome c oxidase polypeptide IV</fullName>
    </alternativeName>
</protein>
<keyword evidence="8 13" id="KW-1133">Transmembrane helix</keyword>
<gene>
    <name evidence="14" type="ORF">M3M28_07235</name>
</gene>
<keyword evidence="5" id="KW-1003">Cell membrane</keyword>
<feature type="transmembrane region" description="Helical" evidence="13">
    <location>
        <begin position="91"/>
        <end position="109"/>
    </location>
</feature>
<comment type="subcellular location">
    <subcellularLocation>
        <location evidence="2">Cell membrane</location>
        <topology evidence="2">Multi-pass membrane protein</topology>
    </subcellularLocation>
</comment>
<comment type="function">
    <text evidence="1">Part of cytochrome c oxidase, its function is unknown.</text>
</comment>
<evidence type="ECO:0000256" key="8">
    <source>
        <dbReference type="ARBA" id="ARBA00022989"/>
    </source>
</evidence>
<evidence type="ECO:0000256" key="1">
    <source>
        <dbReference type="ARBA" id="ARBA00002536"/>
    </source>
</evidence>
<evidence type="ECO:0000256" key="12">
    <source>
        <dbReference type="ARBA" id="ARBA00047816"/>
    </source>
</evidence>
<feature type="transmembrane region" description="Helical" evidence="13">
    <location>
        <begin position="35"/>
        <end position="57"/>
    </location>
</feature>
<dbReference type="Pfam" id="PF12270">
    <property type="entry name" value="Cyt_c_ox_IV"/>
    <property type="match status" value="1"/>
</dbReference>
<sequence length="139" mass="15761">MKTTRNILWGLTAFYFVVFIGYTVWTAVIEQDAEWVGIVAFALMGLFSAFIAWYLGLENKPFARNLLPEDREEAEISEADPELGVFAPHSIWPVILAAAIGAVFASICFGWWPVFWFAPVAIVGLLGWMFEFYRGKYAH</sequence>
<evidence type="ECO:0000313" key="14">
    <source>
        <dbReference type="EMBL" id="UQN13865.1"/>
    </source>
</evidence>
<comment type="similarity">
    <text evidence="3">Belongs to the cytochrome c oxidase bacterial subunit CtaF family.</text>
</comment>